<dbReference type="AlphaFoldDB" id="A0A2P2MD05"/>
<organism evidence="1">
    <name type="scientific">Rhizophora mucronata</name>
    <name type="common">Asiatic mangrove</name>
    <dbReference type="NCBI Taxonomy" id="61149"/>
    <lineage>
        <taxon>Eukaryota</taxon>
        <taxon>Viridiplantae</taxon>
        <taxon>Streptophyta</taxon>
        <taxon>Embryophyta</taxon>
        <taxon>Tracheophyta</taxon>
        <taxon>Spermatophyta</taxon>
        <taxon>Magnoliopsida</taxon>
        <taxon>eudicotyledons</taxon>
        <taxon>Gunneridae</taxon>
        <taxon>Pentapetalae</taxon>
        <taxon>rosids</taxon>
        <taxon>fabids</taxon>
        <taxon>Malpighiales</taxon>
        <taxon>Rhizophoraceae</taxon>
        <taxon>Rhizophora</taxon>
    </lineage>
</organism>
<evidence type="ECO:0000313" key="1">
    <source>
        <dbReference type="EMBL" id="MBX28101.1"/>
    </source>
</evidence>
<name>A0A2P2MD05_RHIMU</name>
<dbReference type="EMBL" id="GGEC01047618">
    <property type="protein sequence ID" value="MBX28102.1"/>
    <property type="molecule type" value="Transcribed_RNA"/>
</dbReference>
<accession>A0A2P2MD05</accession>
<proteinExistence type="predicted"/>
<dbReference type="EMBL" id="GGEC01047617">
    <property type="protein sequence ID" value="MBX28101.1"/>
    <property type="molecule type" value="Transcribed_RNA"/>
</dbReference>
<protein>
    <submittedName>
        <fullName evidence="1">Copia-type polyprotein</fullName>
    </submittedName>
</protein>
<reference evidence="1" key="1">
    <citation type="submission" date="2018-02" db="EMBL/GenBank/DDBJ databases">
        <title>Rhizophora mucronata_Transcriptome.</title>
        <authorList>
            <person name="Meera S.P."/>
            <person name="Sreeshan A."/>
            <person name="Augustine A."/>
        </authorList>
    </citation>
    <scope>NUCLEOTIDE SEQUENCE</scope>
    <source>
        <tissue evidence="1">Leaf</tissue>
    </source>
</reference>
<sequence>MKKRSLNGNGLGLSSFCLVNGTFYCWQKDLMSALVASTKNLSKSCFSFKHASCHLYNSVILTLCNTIWFQIVSHGQLSFGSFVFAMP</sequence>